<feature type="compositionally biased region" description="Basic residues" evidence="1">
    <location>
        <begin position="10"/>
        <end position="25"/>
    </location>
</feature>
<dbReference type="Proteomes" id="UP001529510">
    <property type="component" value="Unassembled WGS sequence"/>
</dbReference>
<organism evidence="2 3">
    <name type="scientific">Cirrhinus mrigala</name>
    <name type="common">Mrigala</name>
    <dbReference type="NCBI Taxonomy" id="683832"/>
    <lineage>
        <taxon>Eukaryota</taxon>
        <taxon>Metazoa</taxon>
        <taxon>Chordata</taxon>
        <taxon>Craniata</taxon>
        <taxon>Vertebrata</taxon>
        <taxon>Euteleostomi</taxon>
        <taxon>Actinopterygii</taxon>
        <taxon>Neopterygii</taxon>
        <taxon>Teleostei</taxon>
        <taxon>Ostariophysi</taxon>
        <taxon>Cypriniformes</taxon>
        <taxon>Cyprinidae</taxon>
        <taxon>Labeoninae</taxon>
        <taxon>Labeonini</taxon>
        <taxon>Cirrhinus</taxon>
    </lineage>
</organism>
<feature type="compositionally biased region" description="Basic and acidic residues" evidence="1">
    <location>
        <begin position="50"/>
        <end position="62"/>
    </location>
</feature>
<accession>A0ABD0PCA0</accession>
<sequence length="109" mass="12251">MALHQVLRTPKLRGKLGRRKSRKRDKVTVVEQSSTSKTCLQDQSMKRTPKKQEINHSSHQDKTQSTQQTSAQFTCDQSTQTEASQLQSIQTQSTQTPPIQGIHTASTES</sequence>
<dbReference type="AlphaFoldDB" id="A0ABD0PCA0"/>
<feature type="compositionally biased region" description="Low complexity" evidence="1">
    <location>
        <begin position="84"/>
        <end position="100"/>
    </location>
</feature>
<feature type="compositionally biased region" description="Polar residues" evidence="1">
    <location>
        <begin position="30"/>
        <end position="43"/>
    </location>
</feature>
<evidence type="ECO:0000313" key="3">
    <source>
        <dbReference type="Proteomes" id="UP001529510"/>
    </source>
</evidence>
<comment type="caution">
    <text evidence="2">The sequence shown here is derived from an EMBL/GenBank/DDBJ whole genome shotgun (WGS) entry which is preliminary data.</text>
</comment>
<reference evidence="2 3" key="1">
    <citation type="submission" date="2024-05" db="EMBL/GenBank/DDBJ databases">
        <title>Genome sequencing and assembly of Indian major carp, Cirrhinus mrigala (Hamilton, 1822).</title>
        <authorList>
            <person name="Mohindra V."/>
            <person name="Chowdhury L.M."/>
            <person name="Lal K."/>
            <person name="Jena J.K."/>
        </authorList>
    </citation>
    <scope>NUCLEOTIDE SEQUENCE [LARGE SCALE GENOMIC DNA]</scope>
    <source>
        <strain evidence="2">CM1030</strain>
        <tissue evidence="2">Blood</tissue>
    </source>
</reference>
<evidence type="ECO:0000313" key="2">
    <source>
        <dbReference type="EMBL" id="KAL0171645.1"/>
    </source>
</evidence>
<keyword evidence="3" id="KW-1185">Reference proteome</keyword>
<feature type="region of interest" description="Disordered" evidence="1">
    <location>
        <begin position="1"/>
        <end position="109"/>
    </location>
</feature>
<evidence type="ECO:0000256" key="1">
    <source>
        <dbReference type="SAM" id="MobiDB-lite"/>
    </source>
</evidence>
<feature type="non-terminal residue" evidence="2">
    <location>
        <position position="109"/>
    </location>
</feature>
<gene>
    <name evidence="2" type="ORF">M9458_031956</name>
</gene>
<name>A0ABD0PCA0_CIRMR</name>
<protein>
    <submittedName>
        <fullName evidence="2">Uncharacterized protein</fullName>
    </submittedName>
</protein>
<proteinExistence type="predicted"/>
<dbReference type="EMBL" id="JAMKFB020000016">
    <property type="protein sequence ID" value="KAL0171645.1"/>
    <property type="molecule type" value="Genomic_DNA"/>
</dbReference>
<feature type="compositionally biased region" description="Low complexity" evidence="1">
    <location>
        <begin position="63"/>
        <end position="74"/>
    </location>
</feature>